<dbReference type="Pfam" id="PF18765">
    <property type="entry name" value="Polbeta"/>
    <property type="match status" value="1"/>
</dbReference>
<keyword evidence="2" id="KW-0808">Transferase</keyword>
<reference evidence="2 3" key="1">
    <citation type="submission" date="2016-10" db="EMBL/GenBank/DDBJ databases">
        <authorList>
            <person name="de Groot N.N."/>
        </authorList>
    </citation>
    <scope>NUCLEOTIDE SEQUENCE [LARGE SCALE GENOMIC DNA]</scope>
    <source>
        <strain evidence="2 3">S137</strain>
    </source>
</reference>
<dbReference type="PANTHER" id="PTHR37030">
    <property type="entry name" value="NUCLEOTIDYLTRANSFERASE"/>
    <property type="match status" value="1"/>
</dbReference>
<accession>A0A1H0TA38</accession>
<evidence type="ECO:0000313" key="3">
    <source>
        <dbReference type="Proteomes" id="UP000182412"/>
    </source>
</evidence>
<proteinExistence type="predicted"/>
<evidence type="ECO:0000259" key="1">
    <source>
        <dbReference type="Pfam" id="PF18765"/>
    </source>
</evidence>
<dbReference type="CDD" id="cd05403">
    <property type="entry name" value="NT_KNTase_like"/>
    <property type="match status" value="1"/>
</dbReference>
<feature type="domain" description="Polymerase beta nucleotidyltransferase" evidence="1">
    <location>
        <begin position="9"/>
        <end position="102"/>
    </location>
</feature>
<gene>
    <name evidence="2" type="ORF">SAMN05216366_12229</name>
</gene>
<evidence type="ECO:0000313" key="2">
    <source>
        <dbReference type="EMBL" id="SDP50874.1"/>
    </source>
</evidence>
<organism evidence="2 3">
    <name type="scientific">Selenomonas ruminantium</name>
    <dbReference type="NCBI Taxonomy" id="971"/>
    <lineage>
        <taxon>Bacteria</taxon>
        <taxon>Bacillati</taxon>
        <taxon>Bacillota</taxon>
        <taxon>Negativicutes</taxon>
        <taxon>Selenomonadales</taxon>
        <taxon>Selenomonadaceae</taxon>
        <taxon>Selenomonas</taxon>
    </lineage>
</organism>
<dbReference type="PANTHER" id="PTHR37030:SF1">
    <property type="entry name" value="NUCLEOTIDYLTRANSFERASE"/>
    <property type="match status" value="1"/>
</dbReference>
<dbReference type="GO" id="GO:0016740">
    <property type="term" value="F:transferase activity"/>
    <property type="evidence" value="ECO:0007669"/>
    <property type="project" value="UniProtKB-KW"/>
</dbReference>
<dbReference type="OrthoDB" id="1682923at2"/>
<protein>
    <submittedName>
        <fullName evidence="2">Predicted nucleotidyltransferase</fullName>
    </submittedName>
</protein>
<sequence>MLTNEIELIKNQLVNSLSPKKIYLFGSFAEGNETEDSDFDFYIIVADGTANLVDLTVEAYKSIRHVRSLAVDIIIGTESSFEGRKMKLGIENEVMNKGVLLYAA</sequence>
<dbReference type="InterPro" id="IPR043519">
    <property type="entry name" value="NT_sf"/>
</dbReference>
<dbReference type="EMBL" id="FNJQ01000022">
    <property type="protein sequence ID" value="SDP50874.1"/>
    <property type="molecule type" value="Genomic_DNA"/>
</dbReference>
<dbReference type="RefSeq" id="WP_074572781.1">
    <property type="nucleotide sequence ID" value="NZ_FNJQ01000022.1"/>
</dbReference>
<dbReference type="SUPFAM" id="SSF81301">
    <property type="entry name" value="Nucleotidyltransferase"/>
    <property type="match status" value="1"/>
</dbReference>
<dbReference type="Proteomes" id="UP000182412">
    <property type="component" value="Unassembled WGS sequence"/>
</dbReference>
<dbReference type="InterPro" id="IPR041633">
    <property type="entry name" value="Polbeta"/>
</dbReference>
<dbReference type="Gene3D" id="3.30.460.10">
    <property type="entry name" value="Beta Polymerase, domain 2"/>
    <property type="match status" value="1"/>
</dbReference>
<dbReference type="AlphaFoldDB" id="A0A1H0TA38"/>
<name>A0A1H0TA38_SELRU</name>